<name>A0A0K2U7J5_LEPSM</name>
<accession>A0A0K2U7J5</accession>
<feature type="non-terminal residue" evidence="1">
    <location>
        <position position="1"/>
    </location>
</feature>
<sequence length="67" mass="7623">GFIIISHLISSISDIINTRPTGQVRQIVLLDLQSNDELKNLFKSSSSTEEFWIGWPPRFVSLFTLCL</sequence>
<dbReference type="AlphaFoldDB" id="A0A0K2U7J5"/>
<proteinExistence type="predicted"/>
<organism evidence="1">
    <name type="scientific">Lepeophtheirus salmonis</name>
    <name type="common">Salmon louse</name>
    <name type="synonym">Caligus salmonis</name>
    <dbReference type="NCBI Taxonomy" id="72036"/>
    <lineage>
        <taxon>Eukaryota</taxon>
        <taxon>Metazoa</taxon>
        <taxon>Ecdysozoa</taxon>
        <taxon>Arthropoda</taxon>
        <taxon>Crustacea</taxon>
        <taxon>Multicrustacea</taxon>
        <taxon>Hexanauplia</taxon>
        <taxon>Copepoda</taxon>
        <taxon>Siphonostomatoida</taxon>
        <taxon>Caligidae</taxon>
        <taxon>Lepeophtheirus</taxon>
    </lineage>
</organism>
<protein>
    <submittedName>
        <fullName evidence="1">Uncharacterized protein</fullName>
    </submittedName>
</protein>
<dbReference type="EMBL" id="HACA01016521">
    <property type="protein sequence ID" value="CDW33882.1"/>
    <property type="molecule type" value="Transcribed_RNA"/>
</dbReference>
<evidence type="ECO:0000313" key="1">
    <source>
        <dbReference type="EMBL" id="CDW33882.1"/>
    </source>
</evidence>
<reference evidence="1" key="1">
    <citation type="submission" date="2014-05" db="EMBL/GenBank/DDBJ databases">
        <authorList>
            <person name="Chronopoulou M."/>
        </authorList>
    </citation>
    <scope>NUCLEOTIDE SEQUENCE</scope>
    <source>
        <tissue evidence="1">Whole organism</tissue>
    </source>
</reference>